<dbReference type="SMART" id="SM00355">
    <property type="entry name" value="ZnF_C2H2"/>
    <property type="match status" value="2"/>
</dbReference>
<keyword evidence="4" id="KW-0862">Zinc</keyword>
<gene>
    <name evidence="8" type="ORF">EHS25_001957</name>
</gene>
<feature type="domain" description="C2H2-type" evidence="7">
    <location>
        <begin position="133"/>
        <end position="160"/>
    </location>
</feature>
<dbReference type="SUPFAM" id="SSF57667">
    <property type="entry name" value="beta-beta-alpha zinc fingers"/>
    <property type="match status" value="1"/>
</dbReference>
<dbReference type="InterPro" id="IPR013087">
    <property type="entry name" value="Znf_C2H2_type"/>
</dbReference>
<evidence type="ECO:0000256" key="6">
    <source>
        <dbReference type="SAM" id="MobiDB-lite"/>
    </source>
</evidence>
<evidence type="ECO:0000259" key="7">
    <source>
        <dbReference type="PROSITE" id="PS50157"/>
    </source>
</evidence>
<feature type="region of interest" description="Disordered" evidence="6">
    <location>
        <begin position="197"/>
        <end position="222"/>
    </location>
</feature>
<dbReference type="AlphaFoldDB" id="A0A427YFM4"/>
<dbReference type="PANTHER" id="PTHR19818:SF139">
    <property type="entry name" value="PAIR-RULE PROTEIN ODD-PAIRED"/>
    <property type="match status" value="1"/>
</dbReference>
<accession>A0A427YFM4</accession>
<keyword evidence="9" id="KW-1185">Reference proteome</keyword>
<dbReference type="GO" id="GO:0045944">
    <property type="term" value="P:positive regulation of transcription by RNA polymerase II"/>
    <property type="evidence" value="ECO:0007669"/>
    <property type="project" value="UniProtKB-ARBA"/>
</dbReference>
<reference evidence="8 9" key="1">
    <citation type="submission" date="2018-11" db="EMBL/GenBank/DDBJ databases">
        <title>Genome sequence of Saitozyma podzolica DSM 27192.</title>
        <authorList>
            <person name="Aliyu H."/>
            <person name="Gorte O."/>
            <person name="Ochsenreither K."/>
        </authorList>
    </citation>
    <scope>NUCLEOTIDE SEQUENCE [LARGE SCALE GENOMIC DNA]</scope>
    <source>
        <strain evidence="8 9">DSM 27192</strain>
    </source>
</reference>
<evidence type="ECO:0000256" key="5">
    <source>
        <dbReference type="PROSITE-ProRule" id="PRU00042"/>
    </source>
</evidence>
<evidence type="ECO:0000256" key="2">
    <source>
        <dbReference type="ARBA" id="ARBA00022737"/>
    </source>
</evidence>
<dbReference type="InterPro" id="IPR036236">
    <property type="entry name" value="Znf_C2H2_sf"/>
</dbReference>
<dbReference type="EMBL" id="RSCD01000012">
    <property type="protein sequence ID" value="RSH89971.1"/>
    <property type="molecule type" value="Genomic_DNA"/>
</dbReference>
<dbReference type="Proteomes" id="UP000279259">
    <property type="component" value="Unassembled WGS sequence"/>
</dbReference>
<evidence type="ECO:0000313" key="9">
    <source>
        <dbReference type="Proteomes" id="UP000279259"/>
    </source>
</evidence>
<dbReference type="PROSITE" id="PS00028">
    <property type="entry name" value="ZINC_FINGER_C2H2_1"/>
    <property type="match status" value="2"/>
</dbReference>
<evidence type="ECO:0000256" key="4">
    <source>
        <dbReference type="ARBA" id="ARBA00022833"/>
    </source>
</evidence>
<evidence type="ECO:0000256" key="1">
    <source>
        <dbReference type="ARBA" id="ARBA00022723"/>
    </source>
</evidence>
<feature type="domain" description="C2H2-type" evidence="7">
    <location>
        <begin position="163"/>
        <end position="189"/>
    </location>
</feature>
<keyword evidence="3 5" id="KW-0863">Zinc-finger</keyword>
<dbReference type="PROSITE" id="PS50157">
    <property type="entry name" value="ZINC_FINGER_C2H2_2"/>
    <property type="match status" value="2"/>
</dbReference>
<sequence>MLVHHIQPAQQPYGNDVANRNYLITYQRRQDQLMYHAQVSASLQAHGAVERVVALQKPSISGGRCSDPPSVRSFFAPAPLLWSEREKELEERLEDEGKVTDYRSVNGMPNTILHCCGRAHLSGELLGGPKKRHNCHICGRGFARAFNLKSHVQTHTRLRPKPHQCPHPTCKRGFSRLHDLERHREGIHSDGPLIEAKRQGIAPSIARKQSKMQRRSESGDLP</sequence>
<name>A0A427YFM4_9TREE</name>
<dbReference type="InterPro" id="IPR050329">
    <property type="entry name" value="GLI_C2H2-zinc-finger"/>
</dbReference>
<protein>
    <recommendedName>
        <fullName evidence="7">C2H2-type domain-containing protein</fullName>
    </recommendedName>
</protein>
<dbReference type="GO" id="GO:0000978">
    <property type="term" value="F:RNA polymerase II cis-regulatory region sequence-specific DNA binding"/>
    <property type="evidence" value="ECO:0007669"/>
    <property type="project" value="TreeGrafter"/>
</dbReference>
<dbReference type="GO" id="GO:0000981">
    <property type="term" value="F:DNA-binding transcription factor activity, RNA polymerase II-specific"/>
    <property type="evidence" value="ECO:0007669"/>
    <property type="project" value="TreeGrafter"/>
</dbReference>
<dbReference type="STRING" id="1890683.A0A427YFM4"/>
<dbReference type="GO" id="GO:0005634">
    <property type="term" value="C:nucleus"/>
    <property type="evidence" value="ECO:0007669"/>
    <property type="project" value="UniProtKB-ARBA"/>
</dbReference>
<dbReference type="OrthoDB" id="8117402at2759"/>
<dbReference type="GO" id="GO:0008270">
    <property type="term" value="F:zinc ion binding"/>
    <property type="evidence" value="ECO:0007669"/>
    <property type="project" value="UniProtKB-KW"/>
</dbReference>
<evidence type="ECO:0000256" key="3">
    <source>
        <dbReference type="ARBA" id="ARBA00022771"/>
    </source>
</evidence>
<keyword evidence="1" id="KW-0479">Metal-binding</keyword>
<keyword evidence="2" id="KW-0677">Repeat</keyword>
<proteinExistence type="predicted"/>
<dbReference type="Gene3D" id="3.30.160.60">
    <property type="entry name" value="Classic Zinc Finger"/>
    <property type="match status" value="2"/>
</dbReference>
<dbReference type="PANTHER" id="PTHR19818">
    <property type="entry name" value="ZINC FINGER PROTEIN ZIC AND GLI"/>
    <property type="match status" value="1"/>
</dbReference>
<comment type="caution">
    <text evidence="8">The sequence shown here is derived from an EMBL/GenBank/DDBJ whole genome shotgun (WGS) entry which is preliminary data.</text>
</comment>
<dbReference type="Pfam" id="PF00096">
    <property type="entry name" value="zf-C2H2"/>
    <property type="match status" value="1"/>
</dbReference>
<evidence type="ECO:0000313" key="8">
    <source>
        <dbReference type="EMBL" id="RSH89971.1"/>
    </source>
</evidence>
<organism evidence="8 9">
    <name type="scientific">Saitozyma podzolica</name>
    <dbReference type="NCBI Taxonomy" id="1890683"/>
    <lineage>
        <taxon>Eukaryota</taxon>
        <taxon>Fungi</taxon>
        <taxon>Dikarya</taxon>
        <taxon>Basidiomycota</taxon>
        <taxon>Agaricomycotina</taxon>
        <taxon>Tremellomycetes</taxon>
        <taxon>Tremellales</taxon>
        <taxon>Trimorphomycetaceae</taxon>
        <taxon>Saitozyma</taxon>
    </lineage>
</organism>